<evidence type="ECO:0000313" key="11">
    <source>
        <dbReference type="Proteomes" id="UP000440367"/>
    </source>
</evidence>
<dbReference type="EMBL" id="QXGB01000270">
    <property type="protein sequence ID" value="KAE9221756.1"/>
    <property type="molecule type" value="Genomic_DNA"/>
</dbReference>
<dbReference type="Proteomes" id="UP000441208">
    <property type="component" value="Unassembled WGS sequence"/>
</dbReference>
<evidence type="ECO:0000313" key="1">
    <source>
        <dbReference type="EMBL" id="KAE8942632.1"/>
    </source>
</evidence>
<dbReference type="EMBL" id="QXFZ01000278">
    <property type="protein sequence ID" value="KAE9123338.1"/>
    <property type="molecule type" value="Genomic_DNA"/>
</dbReference>
<dbReference type="Proteomes" id="UP000433483">
    <property type="component" value="Unassembled WGS sequence"/>
</dbReference>
<dbReference type="EMBL" id="QXGC01000233">
    <property type="protein sequence ID" value="KAE9243795.1"/>
    <property type="molecule type" value="Genomic_DNA"/>
</dbReference>
<dbReference type="Proteomes" id="UP000440732">
    <property type="component" value="Unassembled WGS sequence"/>
</dbReference>
<evidence type="ECO:0000313" key="14">
    <source>
        <dbReference type="Proteomes" id="UP000476176"/>
    </source>
</evidence>
<evidence type="ECO:0000313" key="4">
    <source>
        <dbReference type="EMBL" id="KAE9221756.1"/>
    </source>
</evidence>
<dbReference type="EMBL" id="QXGA01000241">
    <property type="protein sequence ID" value="KAE9149401.1"/>
    <property type="molecule type" value="Genomic_DNA"/>
</dbReference>
<organism evidence="2 13">
    <name type="scientific">Phytophthora fragariae</name>
    <dbReference type="NCBI Taxonomy" id="53985"/>
    <lineage>
        <taxon>Eukaryota</taxon>
        <taxon>Sar</taxon>
        <taxon>Stramenopiles</taxon>
        <taxon>Oomycota</taxon>
        <taxon>Peronosporomycetes</taxon>
        <taxon>Peronosporales</taxon>
        <taxon>Peronosporaceae</taxon>
        <taxon>Phytophthora</taxon>
    </lineage>
</organism>
<name>A0A6A3SSV2_9STRA</name>
<dbReference type="EMBL" id="QXGD01000300">
    <property type="protein sequence ID" value="KAE9244178.1"/>
    <property type="molecule type" value="Genomic_DNA"/>
</dbReference>
<evidence type="ECO:0000313" key="8">
    <source>
        <dbReference type="Proteomes" id="UP000429523"/>
    </source>
</evidence>
<dbReference type="Proteomes" id="UP000437068">
    <property type="component" value="Unassembled WGS sequence"/>
</dbReference>
<evidence type="ECO:0000313" key="3">
    <source>
        <dbReference type="EMBL" id="KAE9149401.1"/>
    </source>
</evidence>
<evidence type="ECO:0000313" key="10">
    <source>
        <dbReference type="Proteomes" id="UP000437068"/>
    </source>
</evidence>
<keyword evidence="9" id="KW-1185">Reference proteome</keyword>
<protein>
    <submittedName>
        <fullName evidence="2">Uncharacterized protein</fullName>
    </submittedName>
</protein>
<gene>
    <name evidence="7" type="ORF">PF001_g6235</name>
    <name evidence="6" type="ORF">PF002_g7904</name>
    <name evidence="5" type="ORF">PF004_g5967</name>
    <name evidence="4" type="ORF">PF005_g6978</name>
    <name evidence="3" type="ORF">PF006_g6117</name>
    <name evidence="2" type="ORF">PF007_g7095</name>
    <name evidence="1" type="ORF">PF009_g7630</name>
</gene>
<comment type="caution">
    <text evidence="2">The sequence shown here is derived from an EMBL/GenBank/DDBJ whole genome shotgun (WGS) entry which is preliminary data.</text>
</comment>
<dbReference type="Proteomes" id="UP000440367">
    <property type="component" value="Unassembled WGS sequence"/>
</dbReference>
<accession>A0A6A3SSV2</accession>
<evidence type="ECO:0000313" key="5">
    <source>
        <dbReference type="EMBL" id="KAE9243795.1"/>
    </source>
</evidence>
<proteinExistence type="predicted"/>
<sequence length="88" mass="9454">MSCVVATCVVLPVDVFACRKVASLRVSFINSLVFETTLCSMTDDEQPVSTRVRKRCVPISTPVSITGSDFVPAGRRTCGGTCSSTLYE</sequence>
<evidence type="ECO:0000313" key="9">
    <source>
        <dbReference type="Proteomes" id="UP000433483"/>
    </source>
</evidence>
<evidence type="ECO:0000313" key="7">
    <source>
        <dbReference type="EMBL" id="KAE9318721.1"/>
    </source>
</evidence>
<evidence type="ECO:0000313" key="6">
    <source>
        <dbReference type="EMBL" id="KAE9244178.1"/>
    </source>
</evidence>
<evidence type="ECO:0000313" key="12">
    <source>
        <dbReference type="Proteomes" id="UP000440732"/>
    </source>
</evidence>
<dbReference type="Proteomes" id="UP000476176">
    <property type="component" value="Unassembled WGS sequence"/>
</dbReference>
<dbReference type="AlphaFoldDB" id="A0A6A3SSV2"/>
<dbReference type="EMBL" id="QXGF01000297">
    <property type="protein sequence ID" value="KAE8942632.1"/>
    <property type="molecule type" value="Genomic_DNA"/>
</dbReference>
<dbReference type="EMBL" id="QXGE01000246">
    <property type="protein sequence ID" value="KAE9318721.1"/>
    <property type="molecule type" value="Genomic_DNA"/>
</dbReference>
<reference evidence="8 9" key="1">
    <citation type="submission" date="2018-08" db="EMBL/GenBank/DDBJ databases">
        <title>Genomic investigation of the strawberry pathogen Phytophthora fragariae indicates pathogenicity is determined by transcriptional variation in three key races.</title>
        <authorList>
            <person name="Adams T.M."/>
            <person name="Armitage A.D."/>
            <person name="Sobczyk M.K."/>
            <person name="Bates H.J."/>
            <person name="Dunwell J.M."/>
            <person name="Nellist C.F."/>
            <person name="Harrison R.J."/>
        </authorList>
    </citation>
    <scope>NUCLEOTIDE SEQUENCE [LARGE SCALE GENOMIC DNA]</scope>
    <source>
        <strain evidence="7 10">A4</strain>
        <strain evidence="6 11">BC-1</strain>
        <strain evidence="5 14">BC-23</strain>
        <strain evidence="4 9">NOV-27</strain>
        <strain evidence="3 12">NOV-5</strain>
        <strain evidence="2 13">NOV-71</strain>
        <strain evidence="1 8">NOV-9</strain>
    </source>
</reference>
<evidence type="ECO:0000313" key="13">
    <source>
        <dbReference type="Proteomes" id="UP000441208"/>
    </source>
</evidence>
<dbReference type="Proteomes" id="UP000429523">
    <property type="component" value="Unassembled WGS sequence"/>
</dbReference>
<evidence type="ECO:0000313" key="2">
    <source>
        <dbReference type="EMBL" id="KAE9123338.1"/>
    </source>
</evidence>